<dbReference type="GO" id="GO:0005524">
    <property type="term" value="F:ATP binding"/>
    <property type="evidence" value="ECO:0007669"/>
    <property type="project" value="UniProtKB-UniRule"/>
</dbReference>
<feature type="binding site" evidence="9">
    <location>
        <position position="74"/>
    </location>
    <ligand>
        <name>ATP</name>
        <dbReference type="ChEBI" id="CHEBI:30616"/>
    </ligand>
</feature>
<comment type="function">
    <text evidence="9">The RuvA-RuvB-RuvC complex processes Holliday junction (HJ) DNA during genetic recombination and DNA repair, while the RuvA-RuvB complex plays an important role in the rescue of blocked DNA replication forks via replication fork reversal (RFR). RuvA specifically binds to HJ cruciform DNA, conferring on it an open structure. The RuvB hexamer acts as an ATP-dependent pump, pulling dsDNA into and through the RuvAB complex. RuvB forms 2 homohexamers on either side of HJ DNA bound by 1 or 2 RuvA tetramers; 4 subunits per hexamer contact DNA at a time. Coordinated motions by a converter formed by DNA-disengaged RuvB subunits stimulates ATP hydrolysis and nucleotide exchange. Immobilization of the converter enables RuvB to convert the ATP-contained energy into a lever motion, pulling 2 nucleotides of DNA out of the RuvA tetramer per ATP hydrolyzed, thus driving DNA branch migration. The RuvB motors rotate together with the DNA substrate, which together with the progressing nucleotide cycle form the mechanistic basis for DNA recombination by continuous HJ branch migration. Branch migration allows RuvC to scan DNA until it finds its consensus sequence, where it cleaves and resolves cruciform DNA.</text>
</comment>
<feature type="region of interest" description="Head domain (RuvB-H)" evidence="9">
    <location>
        <begin position="262"/>
        <end position="344"/>
    </location>
</feature>
<keyword evidence="2 9" id="KW-0547">Nucleotide-binding</keyword>
<dbReference type="InterPro" id="IPR003593">
    <property type="entry name" value="AAA+_ATPase"/>
</dbReference>
<evidence type="ECO:0000256" key="4">
    <source>
        <dbReference type="ARBA" id="ARBA00022801"/>
    </source>
</evidence>
<dbReference type="GO" id="GO:0009378">
    <property type="term" value="F:four-way junction helicase activity"/>
    <property type="evidence" value="ECO:0007669"/>
    <property type="project" value="InterPro"/>
</dbReference>
<dbReference type="EMBL" id="CP001998">
    <property type="protein sequence ID" value="ADE54973.1"/>
    <property type="molecule type" value="Genomic_DNA"/>
</dbReference>
<keyword evidence="5 9" id="KW-0067">ATP-binding</keyword>
<dbReference type="KEGG" id="caa:Caka_1955"/>
<dbReference type="Gene3D" id="1.10.8.60">
    <property type="match status" value="1"/>
</dbReference>
<keyword evidence="1 9" id="KW-0963">Cytoplasm</keyword>
<dbReference type="PANTHER" id="PTHR42848">
    <property type="match status" value="1"/>
</dbReference>
<sequence length="344" mass="37773">MSEAHSKGTEFIEDSLQNPDRQQESILRPLSFSDFAGQAKTLERLKVMVGAARDRGEPLNHILLSGPPGLGKTTLSLILGNEMGKNVSITSGPVIDKPADLAGLLTNLSEGDILFIDEIHRIPKTVEEYLYSAMEDFRIDIMIDQGPNARSVRLNLPRFTLLGATTRLGLLTAPLRSRFTLQTRLSYYDHATLQGIIERTCDILNVEFEHDGAAEIARRARGTPRIANNLVNFCRDYAQQRGSGIITQASAAAALELLEIDTRGLDEMDKQVMRVMAESYKGGPVGLGTVAIAVGEEAHTLEEVHEPYLIQEGYLQRTAQGRVLTEKGWHVIGLEPGSSQGELL</sequence>
<dbReference type="InterPro" id="IPR041445">
    <property type="entry name" value="AAA_lid_4"/>
</dbReference>
<feature type="binding site" evidence="9">
    <location>
        <begin position="135"/>
        <end position="137"/>
    </location>
    <ligand>
        <name>ATP</name>
        <dbReference type="ChEBI" id="CHEBI:30616"/>
    </ligand>
</feature>
<evidence type="ECO:0000313" key="12">
    <source>
        <dbReference type="EMBL" id="ADE54973.1"/>
    </source>
</evidence>
<proteinExistence type="inferred from homology"/>
<dbReference type="OrthoDB" id="9804478at2"/>
<feature type="region of interest" description="Disordered" evidence="10">
    <location>
        <begin position="1"/>
        <end position="22"/>
    </location>
</feature>
<dbReference type="GO" id="GO:0000400">
    <property type="term" value="F:four-way junction DNA binding"/>
    <property type="evidence" value="ECO:0007669"/>
    <property type="project" value="UniProtKB-UniRule"/>
</dbReference>
<dbReference type="Gene3D" id="1.10.10.10">
    <property type="entry name" value="Winged helix-like DNA-binding domain superfamily/Winged helix DNA-binding domain"/>
    <property type="match status" value="1"/>
</dbReference>
<dbReference type="InterPro" id="IPR036390">
    <property type="entry name" value="WH_DNA-bd_sf"/>
</dbReference>
<keyword evidence="6 9" id="KW-0238">DNA-binding</keyword>
<dbReference type="InterPro" id="IPR004605">
    <property type="entry name" value="DNA_helicase_Holl-junc_RuvB"/>
</dbReference>
<feature type="binding site" evidence="9">
    <location>
        <position position="69"/>
    </location>
    <ligand>
        <name>ATP</name>
        <dbReference type="ChEBI" id="CHEBI:30616"/>
    </ligand>
</feature>
<dbReference type="Pfam" id="PF05496">
    <property type="entry name" value="RuvB_N"/>
    <property type="match status" value="1"/>
</dbReference>
<evidence type="ECO:0000256" key="8">
    <source>
        <dbReference type="ARBA" id="ARBA00023204"/>
    </source>
</evidence>
<dbReference type="HOGENOM" id="CLU_055599_1_0_0"/>
<dbReference type="EC" id="3.6.4.-" evidence="9"/>
<dbReference type="Pfam" id="PF17864">
    <property type="entry name" value="AAA_lid_4"/>
    <property type="match status" value="1"/>
</dbReference>
<dbReference type="InterPro" id="IPR008823">
    <property type="entry name" value="RuvB_wg_C"/>
</dbReference>
<dbReference type="NCBIfam" id="NF000868">
    <property type="entry name" value="PRK00080.1"/>
    <property type="match status" value="1"/>
</dbReference>
<dbReference type="InterPro" id="IPR027417">
    <property type="entry name" value="P-loop_NTPase"/>
</dbReference>
<dbReference type="InterPro" id="IPR008824">
    <property type="entry name" value="RuvB-like_N"/>
</dbReference>
<dbReference type="SMART" id="SM00382">
    <property type="entry name" value="AAA"/>
    <property type="match status" value="1"/>
</dbReference>
<dbReference type="SUPFAM" id="SSF46785">
    <property type="entry name" value="Winged helix' DNA-binding domain"/>
    <property type="match status" value="1"/>
</dbReference>
<keyword evidence="12" id="KW-0347">Helicase</keyword>
<keyword evidence="13" id="KW-1185">Reference proteome</keyword>
<dbReference type="PANTHER" id="PTHR42848:SF1">
    <property type="entry name" value="HOLLIDAY JUNCTION BRANCH MIGRATION COMPLEX SUBUNIT RUVB"/>
    <property type="match status" value="1"/>
</dbReference>
<keyword evidence="8 9" id="KW-0234">DNA repair</keyword>
<feature type="binding site" evidence="9">
    <location>
        <position position="178"/>
    </location>
    <ligand>
        <name>ATP</name>
        <dbReference type="ChEBI" id="CHEBI:30616"/>
    </ligand>
</feature>
<reference evidence="12 13" key="1">
    <citation type="journal article" date="2010" name="Stand. Genomic Sci.">
        <title>Complete genome sequence of Coraliomargarita akajimensis type strain (04OKA010-24).</title>
        <authorList>
            <person name="Mavromatis K."/>
            <person name="Abt B."/>
            <person name="Brambilla E."/>
            <person name="Lapidus A."/>
            <person name="Copeland A."/>
            <person name="Deshpande S."/>
            <person name="Nolan M."/>
            <person name="Lucas S."/>
            <person name="Tice H."/>
            <person name="Cheng J.F."/>
            <person name="Han C."/>
            <person name="Detter J.C."/>
            <person name="Woyke T."/>
            <person name="Goodwin L."/>
            <person name="Pitluck S."/>
            <person name="Held B."/>
            <person name="Brettin T."/>
            <person name="Tapia R."/>
            <person name="Ivanova N."/>
            <person name="Mikhailova N."/>
            <person name="Pati A."/>
            <person name="Liolios K."/>
            <person name="Chen A."/>
            <person name="Palaniappan K."/>
            <person name="Land M."/>
            <person name="Hauser L."/>
            <person name="Chang Y.J."/>
            <person name="Jeffries C.D."/>
            <person name="Rohde M."/>
            <person name="Goker M."/>
            <person name="Bristow J."/>
            <person name="Eisen J.A."/>
            <person name="Markowitz V."/>
            <person name="Hugenholtz P."/>
            <person name="Klenk H.P."/>
            <person name="Kyrpides N.C."/>
        </authorList>
    </citation>
    <scope>NUCLEOTIDE SEQUENCE [LARGE SCALE GENOMIC DNA]</scope>
    <source>
        <strain evidence="13">DSM 45221 / IAM 15411 / JCM 23193 / KCTC 12865</strain>
    </source>
</reference>
<feature type="binding site" evidence="9">
    <location>
        <position position="73"/>
    </location>
    <ligand>
        <name>ATP</name>
        <dbReference type="ChEBI" id="CHEBI:30616"/>
    </ligand>
</feature>
<dbReference type="HAMAP" id="MF_00016">
    <property type="entry name" value="DNA_HJ_migration_RuvB"/>
    <property type="match status" value="1"/>
</dbReference>
<dbReference type="Proteomes" id="UP000000925">
    <property type="component" value="Chromosome"/>
</dbReference>
<feature type="compositionally biased region" description="Basic and acidic residues" evidence="10">
    <location>
        <begin position="1"/>
        <end position="10"/>
    </location>
</feature>
<evidence type="ECO:0000313" key="13">
    <source>
        <dbReference type="Proteomes" id="UP000000925"/>
    </source>
</evidence>
<evidence type="ECO:0000259" key="11">
    <source>
        <dbReference type="SMART" id="SM00382"/>
    </source>
</evidence>
<comment type="subunit">
    <text evidence="9">Homohexamer. Forms an RuvA(8)-RuvB(12)-Holliday junction (HJ) complex. HJ DNA is sandwiched between 2 RuvA tetramers; dsDNA enters through RuvA and exits via RuvB. An RuvB hexamer assembles on each DNA strand where it exits the tetramer. Each RuvB hexamer is contacted by two RuvA subunits (via domain III) on 2 adjacent RuvB subunits; this complex drives branch migration. In the full resolvosome a probable DNA-RuvA(4)-RuvB(12)-RuvC(2) complex forms which resolves the HJ.</text>
</comment>
<dbReference type="STRING" id="583355.Caka_1955"/>
<feature type="binding site" evidence="9">
    <location>
        <position position="188"/>
    </location>
    <ligand>
        <name>ATP</name>
        <dbReference type="ChEBI" id="CHEBI:30616"/>
    </ligand>
</feature>
<dbReference type="AlphaFoldDB" id="D5EKR6"/>
<comment type="similarity">
    <text evidence="9">Belongs to the RuvB family.</text>
</comment>
<dbReference type="RefSeq" id="WP_013043695.1">
    <property type="nucleotide sequence ID" value="NC_014008.1"/>
</dbReference>
<feature type="binding site" evidence="9">
    <location>
        <position position="27"/>
    </location>
    <ligand>
        <name>ATP</name>
        <dbReference type="ChEBI" id="CHEBI:30616"/>
    </ligand>
</feature>
<feature type="binding site" evidence="9">
    <location>
        <position position="317"/>
    </location>
    <ligand>
        <name>DNA</name>
        <dbReference type="ChEBI" id="CHEBI:16991"/>
    </ligand>
</feature>
<gene>
    <name evidence="9" type="primary">ruvB</name>
    <name evidence="12" type="ordered locus">Caka_1955</name>
</gene>
<evidence type="ECO:0000256" key="1">
    <source>
        <dbReference type="ARBA" id="ARBA00022490"/>
    </source>
</evidence>
<dbReference type="GO" id="GO:0006281">
    <property type="term" value="P:DNA repair"/>
    <property type="evidence" value="ECO:0007669"/>
    <property type="project" value="UniProtKB-UniRule"/>
</dbReference>
<dbReference type="GO" id="GO:0048476">
    <property type="term" value="C:Holliday junction resolvase complex"/>
    <property type="evidence" value="ECO:0007669"/>
    <property type="project" value="UniProtKB-UniRule"/>
</dbReference>
<accession>D5EKR6</accession>
<dbReference type="CDD" id="cd00009">
    <property type="entry name" value="AAA"/>
    <property type="match status" value="1"/>
</dbReference>
<dbReference type="eggNOG" id="COG2255">
    <property type="taxonomic scope" value="Bacteria"/>
</dbReference>
<evidence type="ECO:0000256" key="10">
    <source>
        <dbReference type="SAM" id="MobiDB-lite"/>
    </source>
</evidence>
<dbReference type="GO" id="GO:0006310">
    <property type="term" value="P:DNA recombination"/>
    <property type="evidence" value="ECO:0007669"/>
    <property type="project" value="UniProtKB-UniRule"/>
</dbReference>
<dbReference type="SUPFAM" id="SSF52540">
    <property type="entry name" value="P-loop containing nucleoside triphosphate hydrolases"/>
    <property type="match status" value="1"/>
</dbReference>
<organism evidence="12 13">
    <name type="scientific">Coraliomargarita akajimensis (strain DSM 45221 / IAM 15411 / JCM 23193 / KCTC 12865 / 04OKA010-24)</name>
    <dbReference type="NCBI Taxonomy" id="583355"/>
    <lineage>
        <taxon>Bacteria</taxon>
        <taxon>Pseudomonadati</taxon>
        <taxon>Verrucomicrobiota</taxon>
        <taxon>Opitutia</taxon>
        <taxon>Puniceicoccales</taxon>
        <taxon>Coraliomargaritaceae</taxon>
        <taxon>Coraliomargarita</taxon>
    </lineage>
</organism>
<protein>
    <recommendedName>
        <fullName evidence="9">Holliday junction branch migration complex subunit RuvB</fullName>
        <ecNumber evidence="9">3.6.4.-</ecNumber>
    </recommendedName>
</protein>
<feature type="domain" description="AAA+ ATPase" evidence="11">
    <location>
        <begin position="58"/>
        <end position="189"/>
    </location>
</feature>
<name>D5EKR6_CORAD</name>
<feature type="binding site" evidence="9">
    <location>
        <position position="322"/>
    </location>
    <ligand>
        <name>DNA</name>
        <dbReference type="ChEBI" id="CHEBI:16991"/>
    </ligand>
</feature>
<keyword evidence="3 9" id="KW-0227">DNA damage</keyword>
<dbReference type="NCBIfam" id="TIGR00635">
    <property type="entry name" value="ruvB"/>
    <property type="match status" value="1"/>
</dbReference>
<feature type="binding site" evidence="9">
    <location>
        <position position="72"/>
    </location>
    <ligand>
        <name>ATP</name>
        <dbReference type="ChEBI" id="CHEBI:30616"/>
    </ligand>
</feature>
<keyword evidence="4 9" id="KW-0378">Hydrolase</keyword>
<dbReference type="GO" id="GO:0005737">
    <property type="term" value="C:cytoplasm"/>
    <property type="evidence" value="ECO:0007669"/>
    <property type="project" value="UniProtKB-SubCell"/>
</dbReference>
<feature type="binding site" evidence="9">
    <location>
        <position position="28"/>
    </location>
    <ligand>
        <name>ATP</name>
        <dbReference type="ChEBI" id="CHEBI:30616"/>
    </ligand>
</feature>
<feature type="binding site" evidence="9">
    <location>
        <position position="73"/>
    </location>
    <ligand>
        <name>Mg(2+)</name>
        <dbReference type="ChEBI" id="CHEBI:18420"/>
    </ligand>
</feature>
<evidence type="ECO:0000256" key="7">
    <source>
        <dbReference type="ARBA" id="ARBA00023172"/>
    </source>
</evidence>
<feature type="region of interest" description="Small ATPAse domain (RuvB-S)" evidence="9">
    <location>
        <begin position="189"/>
        <end position="259"/>
    </location>
</feature>
<dbReference type="GO" id="GO:0016887">
    <property type="term" value="F:ATP hydrolysis activity"/>
    <property type="evidence" value="ECO:0007669"/>
    <property type="project" value="RHEA"/>
</dbReference>
<comment type="catalytic activity">
    <reaction evidence="9">
        <text>ATP + H2O = ADP + phosphate + H(+)</text>
        <dbReference type="Rhea" id="RHEA:13065"/>
        <dbReference type="ChEBI" id="CHEBI:15377"/>
        <dbReference type="ChEBI" id="CHEBI:15378"/>
        <dbReference type="ChEBI" id="CHEBI:30616"/>
        <dbReference type="ChEBI" id="CHEBI:43474"/>
        <dbReference type="ChEBI" id="CHEBI:456216"/>
    </reaction>
</comment>
<keyword evidence="7 9" id="KW-0233">DNA recombination</keyword>
<comment type="subcellular location">
    <subcellularLocation>
        <location evidence="9">Cytoplasm</location>
    </subcellularLocation>
</comment>
<evidence type="ECO:0000256" key="2">
    <source>
        <dbReference type="ARBA" id="ARBA00022741"/>
    </source>
</evidence>
<dbReference type="Pfam" id="PF05491">
    <property type="entry name" value="WHD_RuvB"/>
    <property type="match status" value="1"/>
</dbReference>
<evidence type="ECO:0000256" key="3">
    <source>
        <dbReference type="ARBA" id="ARBA00022763"/>
    </source>
</evidence>
<evidence type="ECO:0000256" key="6">
    <source>
        <dbReference type="ARBA" id="ARBA00023125"/>
    </source>
</evidence>
<comment type="caution">
    <text evidence="9">Lacks conserved residue(s) required for the propagation of feature annotation.</text>
</comment>
<evidence type="ECO:0000256" key="5">
    <source>
        <dbReference type="ARBA" id="ARBA00022840"/>
    </source>
</evidence>
<dbReference type="Gene3D" id="3.40.50.300">
    <property type="entry name" value="P-loop containing nucleotide triphosphate hydrolases"/>
    <property type="match status" value="1"/>
</dbReference>
<feature type="binding site" evidence="9">
    <location>
        <position position="225"/>
    </location>
    <ligand>
        <name>ATP</name>
        <dbReference type="ChEBI" id="CHEBI:30616"/>
    </ligand>
</feature>
<dbReference type="InterPro" id="IPR036388">
    <property type="entry name" value="WH-like_DNA-bd_sf"/>
</dbReference>
<evidence type="ECO:0000256" key="9">
    <source>
        <dbReference type="HAMAP-Rule" id="MF_00016"/>
    </source>
</evidence>
<comment type="domain">
    <text evidence="9">Has 3 domains, the large (RuvB-L) and small ATPase (RuvB-S) domains and the C-terminal head (RuvB-H) domain. The head domain binds DNA, while the ATPase domains jointly bind ATP, ADP or are empty depending on the state of the subunit in the translocation cycle. During a single DNA translocation step the structure of each domain remains the same, but their relative positions change.</text>
</comment>